<evidence type="ECO:0000313" key="9">
    <source>
        <dbReference type="Proteomes" id="UP001601444"/>
    </source>
</evidence>
<dbReference type="InterPro" id="IPR017972">
    <property type="entry name" value="Cyt_P450_CS"/>
</dbReference>
<dbReference type="PANTHER" id="PTHR24291:SF50">
    <property type="entry name" value="BIFUNCTIONAL ALBAFLAVENONE MONOOXYGENASE_TERPENE SYNTHASE"/>
    <property type="match status" value="1"/>
</dbReference>
<keyword evidence="3 7" id="KW-0479">Metal-binding</keyword>
<evidence type="ECO:0000256" key="4">
    <source>
        <dbReference type="ARBA" id="ARBA00023002"/>
    </source>
</evidence>
<evidence type="ECO:0000256" key="7">
    <source>
        <dbReference type="RuleBase" id="RU000461"/>
    </source>
</evidence>
<keyword evidence="5 7" id="KW-0408">Iron</keyword>
<name>A0ABW6PU83_9NOCA</name>
<dbReference type="InterPro" id="IPR001128">
    <property type="entry name" value="Cyt_P450"/>
</dbReference>
<dbReference type="RefSeq" id="WP_387702346.1">
    <property type="nucleotide sequence ID" value="NZ_JBIAMX010000017.1"/>
</dbReference>
<dbReference type="Pfam" id="PF00067">
    <property type="entry name" value="p450"/>
    <property type="match status" value="1"/>
</dbReference>
<evidence type="ECO:0000256" key="5">
    <source>
        <dbReference type="ARBA" id="ARBA00023004"/>
    </source>
</evidence>
<keyword evidence="9" id="KW-1185">Reference proteome</keyword>
<dbReference type="SUPFAM" id="SSF48264">
    <property type="entry name" value="Cytochrome P450"/>
    <property type="match status" value="1"/>
</dbReference>
<dbReference type="InterPro" id="IPR036396">
    <property type="entry name" value="Cyt_P450_sf"/>
</dbReference>
<comment type="caution">
    <text evidence="8">The sequence shown here is derived from an EMBL/GenBank/DDBJ whole genome shotgun (WGS) entry which is preliminary data.</text>
</comment>
<gene>
    <name evidence="8" type="ORF">ACFYTF_23985</name>
</gene>
<accession>A0ABW6PU83</accession>
<evidence type="ECO:0000256" key="6">
    <source>
        <dbReference type="ARBA" id="ARBA00023033"/>
    </source>
</evidence>
<evidence type="ECO:0000313" key="8">
    <source>
        <dbReference type="EMBL" id="MFF0545903.1"/>
    </source>
</evidence>
<dbReference type="InterPro" id="IPR002403">
    <property type="entry name" value="Cyt_P450_E_grp-IV"/>
</dbReference>
<organism evidence="8 9">
    <name type="scientific">Nocardia thailandica</name>
    <dbReference type="NCBI Taxonomy" id="257275"/>
    <lineage>
        <taxon>Bacteria</taxon>
        <taxon>Bacillati</taxon>
        <taxon>Actinomycetota</taxon>
        <taxon>Actinomycetes</taxon>
        <taxon>Mycobacteriales</taxon>
        <taxon>Nocardiaceae</taxon>
        <taxon>Nocardia</taxon>
    </lineage>
</organism>
<sequence length="454" mass="50035">MTQTTARPATVPPLAPGSLPLLGHWHRFGKTPYRYLSTLSALGPVVEIRIPGYRTYLVTEPELVREALTGLGDQGAMIERAELLLGEGVTAVSGARHRRSRRLIAPAFARARIAGYAEVMTRFGAERAASWRDGQRLAVDEEMHDLALRTVAGALFSGELGDRTADRIHRLLPEVMTLLARRVTRPAWLDRLPTRRNRRFLRLVAEMKEATGEIIAAYRAELAADPSIDHGDLLDTLIRARDEDGNPLPDGHVHDELVNFLVGGTEAIGMTLTWSLYELARNPRVEAAVQAEVDTVLGGRAATAADLPRLDLTKRVVLETLRRYSPWLTVRRVPAGYELGGFALPEDSMLFVCPVAVHRDPAIHADPERFDPDRWLPEAAEGMSRGAHVPFGMGARQCPGNVFALTQVALQLATLAGRWQLRLDDGFTARETVIGALVHPRSLPMRAEARTVRG</sequence>
<evidence type="ECO:0000256" key="2">
    <source>
        <dbReference type="ARBA" id="ARBA00022617"/>
    </source>
</evidence>
<keyword evidence="6 7" id="KW-0503">Monooxygenase</keyword>
<dbReference type="Proteomes" id="UP001601444">
    <property type="component" value="Unassembled WGS sequence"/>
</dbReference>
<dbReference type="PRINTS" id="PR00385">
    <property type="entry name" value="P450"/>
</dbReference>
<keyword evidence="4 7" id="KW-0560">Oxidoreductase</keyword>
<reference evidence="8 9" key="1">
    <citation type="submission" date="2024-10" db="EMBL/GenBank/DDBJ databases">
        <title>The Natural Products Discovery Center: Release of the First 8490 Sequenced Strains for Exploring Actinobacteria Biosynthetic Diversity.</title>
        <authorList>
            <person name="Kalkreuter E."/>
            <person name="Kautsar S.A."/>
            <person name="Yang D."/>
            <person name="Bader C.D."/>
            <person name="Teijaro C.N."/>
            <person name="Fluegel L."/>
            <person name="Davis C.M."/>
            <person name="Simpson J.R."/>
            <person name="Lauterbach L."/>
            <person name="Steele A.D."/>
            <person name="Gui C."/>
            <person name="Meng S."/>
            <person name="Li G."/>
            <person name="Viehrig K."/>
            <person name="Ye F."/>
            <person name="Su P."/>
            <person name="Kiefer A.F."/>
            <person name="Nichols A."/>
            <person name="Cepeda A.J."/>
            <person name="Yan W."/>
            <person name="Fan B."/>
            <person name="Jiang Y."/>
            <person name="Adhikari A."/>
            <person name="Zheng C.-J."/>
            <person name="Schuster L."/>
            <person name="Cowan T.M."/>
            <person name="Smanski M.J."/>
            <person name="Chevrette M.G."/>
            <person name="De Carvalho L.P.S."/>
            <person name="Shen B."/>
        </authorList>
    </citation>
    <scope>NUCLEOTIDE SEQUENCE [LARGE SCALE GENOMIC DNA]</scope>
    <source>
        <strain evidence="8 9">NPDC004045</strain>
    </source>
</reference>
<dbReference type="PRINTS" id="PR00465">
    <property type="entry name" value="EP450IV"/>
</dbReference>
<evidence type="ECO:0000256" key="1">
    <source>
        <dbReference type="ARBA" id="ARBA00010617"/>
    </source>
</evidence>
<dbReference type="PROSITE" id="PS00086">
    <property type="entry name" value="CYTOCHROME_P450"/>
    <property type="match status" value="1"/>
</dbReference>
<dbReference type="EMBL" id="JBIAMX010000017">
    <property type="protein sequence ID" value="MFF0545903.1"/>
    <property type="molecule type" value="Genomic_DNA"/>
</dbReference>
<dbReference type="PANTHER" id="PTHR24291">
    <property type="entry name" value="CYTOCHROME P450 FAMILY 4"/>
    <property type="match status" value="1"/>
</dbReference>
<protein>
    <submittedName>
        <fullName evidence="8">Cytochrome P450</fullName>
    </submittedName>
</protein>
<comment type="similarity">
    <text evidence="1 7">Belongs to the cytochrome P450 family.</text>
</comment>
<keyword evidence="2 7" id="KW-0349">Heme</keyword>
<dbReference type="Gene3D" id="1.10.630.10">
    <property type="entry name" value="Cytochrome P450"/>
    <property type="match status" value="1"/>
</dbReference>
<dbReference type="InterPro" id="IPR050196">
    <property type="entry name" value="Cytochrome_P450_Monoox"/>
</dbReference>
<proteinExistence type="inferred from homology"/>
<evidence type="ECO:0000256" key="3">
    <source>
        <dbReference type="ARBA" id="ARBA00022723"/>
    </source>
</evidence>